<protein>
    <recommendedName>
        <fullName evidence="4">DUF998 domain-containing protein</fullName>
    </recommendedName>
</protein>
<accession>K4ID29</accession>
<evidence type="ECO:0000313" key="2">
    <source>
        <dbReference type="EMBL" id="AFU68329.1"/>
    </source>
</evidence>
<dbReference type="EMBL" id="CP003879">
    <property type="protein sequence ID" value="AFU68329.1"/>
    <property type="molecule type" value="Genomic_DNA"/>
</dbReference>
<evidence type="ECO:0000313" key="3">
    <source>
        <dbReference type="Proteomes" id="UP000008514"/>
    </source>
</evidence>
<keyword evidence="1" id="KW-0472">Membrane</keyword>
<dbReference type="Pfam" id="PF06197">
    <property type="entry name" value="DUF998"/>
    <property type="match status" value="1"/>
</dbReference>
<name>K4ID29_PSYTT</name>
<feature type="transmembrane region" description="Helical" evidence="1">
    <location>
        <begin position="83"/>
        <end position="103"/>
    </location>
</feature>
<feature type="transmembrane region" description="Helical" evidence="1">
    <location>
        <begin position="153"/>
        <end position="172"/>
    </location>
</feature>
<gene>
    <name evidence="2" type="ordered locus">P700755_001411</name>
</gene>
<keyword evidence="3" id="KW-1185">Reference proteome</keyword>
<dbReference type="RefSeq" id="WP_015023934.1">
    <property type="nucleotide sequence ID" value="NC_018721.1"/>
</dbReference>
<keyword evidence="1" id="KW-1133">Transmembrane helix</keyword>
<dbReference type="eggNOG" id="ENOG5030P3X">
    <property type="taxonomic scope" value="Bacteria"/>
</dbReference>
<keyword evidence="1" id="KW-0812">Transmembrane</keyword>
<dbReference type="HOGENOM" id="CLU_111127_0_0_10"/>
<dbReference type="OrthoDB" id="791654at2"/>
<dbReference type="PROSITE" id="PS51257">
    <property type="entry name" value="PROKAR_LIPOPROTEIN"/>
    <property type="match status" value="1"/>
</dbReference>
<feature type="transmembrane region" description="Helical" evidence="1">
    <location>
        <begin position="48"/>
        <end position="71"/>
    </location>
</feature>
<evidence type="ECO:0008006" key="4">
    <source>
        <dbReference type="Google" id="ProtNLM"/>
    </source>
</evidence>
<sequence length="212" mass="23431">MNSKTIFLVGVIGVILFVISCVIGGLLIDNYSITGQYISETYAIDTEYGIVLRVFGHIPSGILFTIFSILGYKYFPYSNLTKIGFYGLGLFYGIGTIVVSIFPCDSGCNTEFIDPSISQVIHNLAALLIYTFVPISIILTGIGLKKFSNYRSLSIIALVLGVLSILFVYILISELNPEFVGLYQRIIESLILIWIIACALKIKRTSGNKELR</sequence>
<dbReference type="Proteomes" id="UP000008514">
    <property type="component" value="Chromosome"/>
</dbReference>
<evidence type="ECO:0000256" key="1">
    <source>
        <dbReference type="SAM" id="Phobius"/>
    </source>
</evidence>
<reference evidence="2" key="1">
    <citation type="submission" date="2006-03" db="EMBL/GenBank/DDBJ databases">
        <authorList>
            <person name="Bowman J."/>
            <person name="Ferriera S."/>
            <person name="Johnson J."/>
            <person name="Kravitz S."/>
            <person name="Halpern A."/>
            <person name="Remington K."/>
            <person name="Beeson K."/>
            <person name="Tran B."/>
            <person name="Rogers Y.-H."/>
            <person name="Friedman R."/>
            <person name="Venter J.C."/>
        </authorList>
    </citation>
    <scope>NUCLEOTIDE SEQUENCE [LARGE SCALE GENOMIC DNA]</scope>
    <source>
        <strain evidence="2">ATCC 700755</strain>
    </source>
</reference>
<dbReference type="InterPro" id="IPR009339">
    <property type="entry name" value="DUF998"/>
</dbReference>
<dbReference type="AlphaFoldDB" id="K4ID29"/>
<organism evidence="2 3">
    <name type="scientific">Psychroflexus torquis (strain ATCC 700755 / CIP 106069 / ACAM 623)</name>
    <dbReference type="NCBI Taxonomy" id="313595"/>
    <lineage>
        <taxon>Bacteria</taxon>
        <taxon>Pseudomonadati</taxon>
        <taxon>Bacteroidota</taxon>
        <taxon>Flavobacteriia</taxon>
        <taxon>Flavobacteriales</taxon>
        <taxon>Flavobacteriaceae</taxon>
        <taxon>Psychroflexus</taxon>
    </lineage>
</organism>
<feature type="transmembrane region" description="Helical" evidence="1">
    <location>
        <begin position="123"/>
        <end position="144"/>
    </location>
</feature>
<feature type="transmembrane region" description="Helical" evidence="1">
    <location>
        <begin position="7"/>
        <end position="28"/>
    </location>
</feature>
<feature type="transmembrane region" description="Helical" evidence="1">
    <location>
        <begin position="184"/>
        <end position="202"/>
    </location>
</feature>
<reference evidence="2" key="2">
    <citation type="submission" date="2012-09" db="EMBL/GenBank/DDBJ databases">
        <title>The complete sequence of Psychroflexus torquis an extreme psychrophile from sea-ice that is stimulated by light.</title>
        <authorList>
            <person name="Feng S."/>
            <person name="Powell S.M."/>
            <person name="Bowman J.P."/>
        </authorList>
    </citation>
    <scope>NUCLEOTIDE SEQUENCE [LARGE SCALE GENOMIC DNA]</scope>
    <source>
        <strain evidence="2">ATCC 700755</strain>
    </source>
</reference>
<proteinExistence type="predicted"/>
<dbReference type="KEGG" id="ptq:P700755_001411"/>